<reference evidence="1 2" key="1">
    <citation type="submission" date="2018-04" db="EMBL/GenBank/DDBJ databases">
        <title>Adhaeribacter sp. HMF7616 genome sequencing and assembly.</title>
        <authorList>
            <person name="Kang H."/>
            <person name="Kang J."/>
            <person name="Cha I."/>
            <person name="Kim H."/>
            <person name="Joh K."/>
        </authorList>
    </citation>
    <scope>NUCLEOTIDE SEQUENCE [LARGE SCALE GENOMIC DNA]</scope>
    <source>
        <strain evidence="1 2">HMF7616</strain>
    </source>
</reference>
<accession>A0A369QIQ3</accession>
<dbReference type="Proteomes" id="UP000253919">
    <property type="component" value="Unassembled WGS sequence"/>
</dbReference>
<dbReference type="RefSeq" id="WP_115373731.1">
    <property type="nucleotide sequence ID" value="NZ_QASA01000001.1"/>
</dbReference>
<evidence type="ECO:0000313" key="2">
    <source>
        <dbReference type="Proteomes" id="UP000253919"/>
    </source>
</evidence>
<dbReference type="OrthoDB" id="9960885at2"/>
<protein>
    <submittedName>
        <fullName evidence="1">Uncharacterized protein</fullName>
    </submittedName>
</protein>
<organism evidence="1 2">
    <name type="scientific">Adhaeribacter pallidiroseus</name>
    <dbReference type="NCBI Taxonomy" id="2072847"/>
    <lineage>
        <taxon>Bacteria</taxon>
        <taxon>Pseudomonadati</taxon>
        <taxon>Bacteroidota</taxon>
        <taxon>Cytophagia</taxon>
        <taxon>Cytophagales</taxon>
        <taxon>Hymenobacteraceae</taxon>
        <taxon>Adhaeribacter</taxon>
    </lineage>
</organism>
<dbReference type="EMBL" id="QASA01000001">
    <property type="protein sequence ID" value="RDC64594.1"/>
    <property type="molecule type" value="Genomic_DNA"/>
</dbReference>
<gene>
    <name evidence="1" type="ORF">AHMF7616_03210</name>
</gene>
<comment type="caution">
    <text evidence="1">The sequence shown here is derived from an EMBL/GenBank/DDBJ whole genome shotgun (WGS) entry which is preliminary data.</text>
</comment>
<dbReference type="AlphaFoldDB" id="A0A369QIQ3"/>
<keyword evidence="2" id="KW-1185">Reference proteome</keyword>
<proteinExistence type="predicted"/>
<evidence type="ECO:0000313" key="1">
    <source>
        <dbReference type="EMBL" id="RDC64594.1"/>
    </source>
</evidence>
<name>A0A369QIQ3_9BACT</name>
<sequence length="76" mass="8935">MDQLDKNFTGAIIKALQEKLERTLSEKELQVFTTPRSLVAYEMMLDYIKDNSMSKESLEKYANNVILEYNTKYFNS</sequence>